<dbReference type="AlphaFoldDB" id="A0A3B0XB05"/>
<dbReference type="EMBL" id="UOFG01000154">
    <property type="protein sequence ID" value="VAW61780.1"/>
    <property type="molecule type" value="Genomic_DNA"/>
</dbReference>
<dbReference type="InterPro" id="IPR007434">
    <property type="entry name" value="FemAB-like"/>
</dbReference>
<proteinExistence type="predicted"/>
<dbReference type="PANTHER" id="PTHR47017:SF1">
    <property type="entry name" value="ACYL-COA"/>
    <property type="match status" value="1"/>
</dbReference>
<reference evidence="1" key="1">
    <citation type="submission" date="2018-06" db="EMBL/GenBank/DDBJ databases">
        <authorList>
            <person name="Zhirakovskaya E."/>
        </authorList>
    </citation>
    <scope>NUCLEOTIDE SEQUENCE</scope>
</reference>
<dbReference type="PANTHER" id="PTHR47017">
    <property type="entry name" value="ACYL-COA"/>
    <property type="match status" value="1"/>
</dbReference>
<organism evidence="1">
    <name type="scientific">hydrothermal vent metagenome</name>
    <dbReference type="NCBI Taxonomy" id="652676"/>
    <lineage>
        <taxon>unclassified sequences</taxon>
        <taxon>metagenomes</taxon>
        <taxon>ecological metagenomes</taxon>
    </lineage>
</organism>
<dbReference type="InterPro" id="IPR016181">
    <property type="entry name" value="Acyl_CoA_acyltransferase"/>
</dbReference>
<accession>A0A3B0XB05</accession>
<protein>
    <recommendedName>
        <fullName evidence="2">COGs COG3146</fullName>
    </recommendedName>
</protein>
<dbReference type="Gene3D" id="3.40.630.30">
    <property type="match status" value="1"/>
</dbReference>
<sequence length="372" mass="43452">MTKLSIVESLTDIPAEQWDALTGSDNPFIQHAFLLAFETGQCLHNYGWQAKYFLIHTDDTNELIGAMPAYEKHNSYGEFVFDWAWADAYQRSGLNYYPKLVISIPYSPCQGPRILAKNNSEEIKSTLIKFALDFSEKKGYSSTHWLFNLPDDFNVLKKHTHLQRFDYQFHWKNHNYLNFDDFLAQLTSKKRKNIRQERRKVSEQNIQIKTFNGTELTEEQWKKIYYFYQITFMKKSGTATLSLDFFKSIARQLLVVFACSNDKEVAGAICIIGKDTLYGRHWGCFEEYDSLHFEVCYYTGIEYCIKHGIKTFEPGAQGEHKISRGFLPVKTWSAHWVAHPEFNRVLQQHLQRESLALEEYGKELNAASPFKS</sequence>
<evidence type="ECO:0000313" key="1">
    <source>
        <dbReference type="EMBL" id="VAW61780.1"/>
    </source>
</evidence>
<gene>
    <name evidence="1" type="ORF">MNBD_GAMMA11-2236</name>
</gene>
<evidence type="ECO:0008006" key="2">
    <source>
        <dbReference type="Google" id="ProtNLM"/>
    </source>
</evidence>
<dbReference type="SUPFAM" id="SSF55729">
    <property type="entry name" value="Acyl-CoA N-acyltransferases (Nat)"/>
    <property type="match status" value="1"/>
</dbReference>
<dbReference type="Pfam" id="PF04339">
    <property type="entry name" value="FemAB_like"/>
    <property type="match status" value="1"/>
</dbReference>
<name>A0A3B0XB05_9ZZZZ</name>